<proteinExistence type="predicted"/>
<feature type="chain" id="PRO_5038568050" evidence="1">
    <location>
        <begin position="29"/>
        <end position="146"/>
    </location>
</feature>
<protein>
    <submittedName>
        <fullName evidence="2">Uncharacterized protein</fullName>
    </submittedName>
</protein>
<name>A0A5B2WQK2_9PSEU</name>
<organism evidence="2 3">
    <name type="scientific">Solihabitans fulvus</name>
    <dbReference type="NCBI Taxonomy" id="1892852"/>
    <lineage>
        <taxon>Bacteria</taxon>
        <taxon>Bacillati</taxon>
        <taxon>Actinomycetota</taxon>
        <taxon>Actinomycetes</taxon>
        <taxon>Pseudonocardiales</taxon>
        <taxon>Pseudonocardiaceae</taxon>
        <taxon>Solihabitans</taxon>
    </lineage>
</organism>
<evidence type="ECO:0000313" key="2">
    <source>
        <dbReference type="EMBL" id="KAA2252806.1"/>
    </source>
</evidence>
<dbReference type="RefSeq" id="WP_149854016.1">
    <property type="nucleotide sequence ID" value="NZ_VUOB01000072.1"/>
</dbReference>
<comment type="caution">
    <text evidence="2">The sequence shown here is derived from an EMBL/GenBank/DDBJ whole genome shotgun (WGS) entry which is preliminary data.</text>
</comment>
<dbReference type="EMBL" id="VUOB01000072">
    <property type="protein sequence ID" value="KAA2252806.1"/>
    <property type="molecule type" value="Genomic_DNA"/>
</dbReference>
<feature type="signal peptide" evidence="1">
    <location>
        <begin position="1"/>
        <end position="28"/>
    </location>
</feature>
<reference evidence="2 3" key="2">
    <citation type="submission" date="2019-09" db="EMBL/GenBank/DDBJ databases">
        <authorList>
            <person name="Jin C."/>
        </authorList>
    </citation>
    <scope>NUCLEOTIDE SEQUENCE [LARGE SCALE GENOMIC DNA]</scope>
    <source>
        <strain evidence="2 3">AN110305</strain>
    </source>
</reference>
<keyword evidence="1" id="KW-0732">Signal</keyword>
<sequence length="146" mass="14908">MKFSPLARTAARVAALAALGVGSMIAVAGPASAESAPGCSSTTQIGSTAYITVNGETAASVKQFKGCGKNWAYTYVWSGYRSNHSYNDLCTSVVSHDGSGGHLVDLQCGGANTVEIWSSGADTLNVCTTAIGFFPDVAAAETSQRC</sequence>
<accession>A0A5B2WQK2</accession>
<evidence type="ECO:0000313" key="3">
    <source>
        <dbReference type="Proteomes" id="UP000323454"/>
    </source>
</evidence>
<keyword evidence="3" id="KW-1185">Reference proteome</keyword>
<dbReference type="OrthoDB" id="3693320at2"/>
<dbReference type="Proteomes" id="UP000323454">
    <property type="component" value="Unassembled WGS sequence"/>
</dbReference>
<gene>
    <name evidence="2" type="ORF">F0L68_34125</name>
</gene>
<reference evidence="2 3" key="1">
    <citation type="submission" date="2019-09" db="EMBL/GenBank/DDBJ databases">
        <title>Goodfellowia gen. nov., a new genus of the Pseudonocardineae related to Actinoalloteichus, containing Goodfellowia coeruleoviolacea gen. nov., comb. nov. gen. nov., comb. nov.</title>
        <authorList>
            <person name="Labeda D."/>
        </authorList>
    </citation>
    <scope>NUCLEOTIDE SEQUENCE [LARGE SCALE GENOMIC DNA]</scope>
    <source>
        <strain evidence="2 3">AN110305</strain>
    </source>
</reference>
<evidence type="ECO:0000256" key="1">
    <source>
        <dbReference type="SAM" id="SignalP"/>
    </source>
</evidence>
<dbReference type="AlphaFoldDB" id="A0A5B2WQK2"/>